<dbReference type="SUPFAM" id="SSF81653">
    <property type="entry name" value="Calcium ATPase, transduction domain A"/>
    <property type="match status" value="1"/>
</dbReference>
<evidence type="ECO:0000256" key="2">
    <source>
        <dbReference type="ARBA" id="ARBA00006024"/>
    </source>
</evidence>
<comment type="catalytic activity">
    <reaction evidence="11">
        <text>Cu(2+)(in) + ATP + H2O = Cu(2+)(out) + ADP + phosphate + H(+)</text>
        <dbReference type="Rhea" id="RHEA:10376"/>
        <dbReference type="ChEBI" id="CHEBI:15377"/>
        <dbReference type="ChEBI" id="CHEBI:15378"/>
        <dbReference type="ChEBI" id="CHEBI:29036"/>
        <dbReference type="ChEBI" id="CHEBI:30616"/>
        <dbReference type="ChEBI" id="CHEBI:43474"/>
        <dbReference type="ChEBI" id="CHEBI:456216"/>
        <dbReference type="EC" id="7.2.2.9"/>
    </reaction>
</comment>
<dbReference type="InterPro" id="IPR036412">
    <property type="entry name" value="HAD-like_sf"/>
</dbReference>
<feature type="transmembrane region" description="Helical" evidence="12">
    <location>
        <begin position="355"/>
        <end position="377"/>
    </location>
</feature>
<evidence type="ECO:0000313" key="14">
    <source>
        <dbReference type="EMBL" id="QQP86113.1"/>
    </source>
</evidence>
<keyword evidence="5 12" id="KW-0547">Nucleotide-binding</keyword>
<feature type="transmembrane region" description="Helical" evidence="12">
    <location>
        <begin position="99"/>
        <end position="118"/>
    </location>
</feature>
<protein>
    <recommendedName>
        <fullName evidence="10">P-type Cu(2+) transporter</fullName>
        <ecNumber evidence="10">7.2.2.9</ecNumber>
    </recommendedName>
</protein>
<dbReference type="InterPro" id="IPR027256">
    <property type="entry name" value="P-typ_ATPase_IB"/>
</dbReference>
<feature type="domain" description="HMA" evidence="13">
    <location>
        <begin position="10"/>
        <end position="75"/>
    </location>
</feature>
<dbReference type="GO" id="GO:0012505">
    <property type="term" value="C:endomembrane system"/>
    <property type="evidence" value="ECO:0007669"/>
    <property type="project" value="UniProtKB-SubCell"/>
</dbReference>
<feature type="transmembrane region" description="Helical" evidence="12">
    <location>
        <begin position="138"/>
        <end position="157"/>
    </location>
</feature>
<feature type="transmembrane region" description="Helical" evidence="12">
    <location>
        <begin position="173"/>
        <end position="196"/>
    </location>
</feature>
<dbReference type="PROSITE" id="PS50846">
    <property type="entry name" value="HMA_2"/>
    <property type="match status" value="1"/>
</dbReference>
<dbReference type="GO" id="GO:0005507">
    <property type="term" value="F:copper ion binding"/>
    <property type="evidence" value="ECO:0007669"/>
    <property type="project" value="TreeGrafter"/>
</dbReference>
<dbReference type="Proteomes" id="UP000595278">
    <property type="component" value="Chromosome"/>
</dbReference>
<evidence type="ECO:0000313" key="15">
    <source>
        <dbReference type="Proteomes" id="UP000595278"/>
    </source>
</evidence>
<dbReference type="InterPro" id="IPR023298">
    <property type="entry name" value="ATPase_P-typ_TM_dom_sf"/>
</dbReference>
<dbReference type="InterPro" id="IPR044492">
    <property type="entry name" value="P_typ_ATPase_HD_dom"/>
</dbReference>
<evidence type="ECO:0000259" key="13">
    <source>
        <dbReference type="PROSITE" id="PS50846"/>
    </source>
</evidence>
<dbReference type="InterPro" id="IPR018303">
    <property type="entry name" value="ATPase_P-typ_P_site"/>
</dbReference>
<evidence type="ECO:0000256" key="7">
    <source>
        <dbReference type="ARBA" id="ARBA00022967"/>
    </source>
</evidence>
<keyword evidence="7" id="KW-1278">Translocase</keyword>
<gene>
    <name evidence="14" type="ORF">JHT90_02345</name>
</gene>
<evidence type="ECO:0000256" key="5">
    <source>
        <dbReference type="ARBA" id="ARBA00022741"/>
    </source>
</evidence>
<dbReference type="SUPFAM" id="SSF55008">
    <property type="entry name" value="HMA, heavy metal-associated domain"/>
    <property type="match status" value="1"/>
</dbReference>
<dbReference type="CDD" id="cd02094">
    <property type="entry name" value="P-type_ATPase_Cu-like"/>
    <property type="match status" value="1"/>
</dbReference>
<dbReference type="Gene3D" id="3.30.70.100">
    <property type="match status" value="1"/>
</dbReference>
<dbReference type="SUPFAM" id="SSF56784">
    <property type="entry name" value="HAD-like"/>
    <property type="match status" value="1"/>
</dbReference>
<dbReference type="Pfam" id="PF00403">
    <property type="entry name" value="HMA"/>
    <property type="match status" value="1"/>
</dbReference>
<evidence type="ECO:0000256" key="6">
    <source>
        <dbReference type="ARBA" id="ARBA00022840"/>
    </source>
</evidence>
<dbReference type="EMBL" id="CP067393">
    <property type="protein sequence ID" value="QQP86113.1"/>
    <property type="molecule type" value="Genomic_DNA"/>
</dbReference>
<dbReference type="PANTHER" id="PTHR43520:SF8">
    <property type="entry name" value="P-TYPE CU(+) TRANSPORTER"/>
    <property type="match status" value="1"/>
</dbReference>
<organism evidence="14 15">
    <name type="scientific">Entomomonas asaccharolytica</name>
    <dbReference type="NCBI Taxonomy" id="2785331"/>
    <lineage>
        <taxon>Bacteria</taxon>
        <taxon>Pseudomonadati</taxon>
        <taxon>Pseudomonadota</taxon>
        <taxon>Gammaproteobacteria</taxon>
        <taxon>Pseudomonadales</taxon>
        <taxon>Pseudomonadaceae</taxon>
        <taxon>Entomomonas</taxon>
    </lineage>
</organism>
<dbReference type="EC" id="7.2.2.9" evidence="10"/>
<keyword evidence="12" id="KW-1003">Cell membrane</keyword>
<dbReference type="FunFam" id="3.30.70.100:FF:000005">
    <property type="entry name" value="Copper-exporting P-type ATPase A"/>
    <property type="match status" value="1"/>
</dbReference>
<dbReference type="GO" id="GO:0005886">
    <property type="term" value="C:plasma membrane"/>
    <property type="evidence" value="ECO:0007669"/>
    <property type="project" value="UniProtKB-SubCell"/>
</dbReference>
<dbReference type="Gene3D" id="3.40.1110.10">
    <property type="entry name" value="Calcium-transporting ATPase, cytoplasmic domain N"/>
    <property type="match status" value="1"/>
</dbReference>
<dbReference type="InterPro" id="IPR023214">
    <property type="entry name" value="HAD_sf"/>
</dbReference>
<dbReference type="Gene3D" id="2.70.150.10">
    <property type="entry name" value="Calcium-transporting ATPase, cytoplasmic transduction domain A"/>
    <property type="match status" value="1"/>
</dbReference>
<evidence type="ECO:0000256" key="10">
    <source>
        <dbReference type="ARBA" id="ARBA00038904"/>
    </source>
</evidence>
<dbReference type="PRINTS" id="PR00943">
    <property type="entry name" value="CUATPASE"/>
</dbReference>
<dbReference type="PROSITE" id="PS01047">
    <property type="entry name" value="HMA_1"/>
    <property type="match status" value="1"/>
</dbReference>
<keyword evidence="9 12" id="KW-0472">Membrane</keyword>
<dbReference type="SUPFAM" id="SSF81665">
    <property type="entry name" value="Calcium ATPase, transmembrane domain M"/>
    <property type="match status" value="1"/>
</dbReference>
<evidence type="ECO:0000256" key="9">
    <source>
        <dbReference type="ARBA" id="ARBA00023136"/>
    </source>
</evidence>
<comment type="similarity">
    <text evidence="2 12">Belongs to the cation transport ATPase (P-type) (TC 3.A.3) family. Type IB subfamily.</text>
</comment>
<dbReference type="CDD" id="cd00371">
    <property type="entry name" value="HMA"/>
    <property type="match status" value="1"/>
</dbReference>
<dbReference type="InterPro" id="IPR006121">
    <property type="entry name" value="HMA_dom"/>
</dbReference>
<dbReference type="Pfam" id="PF00122">
    <property type="entry name" value="E1-E2_ATPase"/>
    <property type="match status" value="1"/>
</dbReference>
<dbReference type="GO" id="GO:0016887">
    <property type="term" value="F:ATP hydrolysis activity"/>
    <property type="evidence" value="ECO:0007669"/>
    <property type="project" value="InterPro"/>
</dbReference>
<dbReference type="PANTHER" id="PTHR43520">
    <property type="entry name" value="ATP7, ISOFORM B"/>
    <property type="match status" value="1"/>
</dbReference>
<dbReference type="GO" id="GO:0055070">
    <property type="term" value="P:copper ion homeostasis"/>
    <property type="evidence" value="ECO:0007669"/>
    <property type="project" value="TreeGrafter"/>
</dbReference>
<reference evidence="14 15" key="1">
    <citation type="submission" date="2021-01" db="EMBL/GenBank/DDBJ databases">
        <title>Entomomonas sp. F2A isolated from a house cricket (Acheta domesticus).</title>
        <authorList>
            <person name="Spergser J."/>
            <person name="Busse H.-J."/>
        </authorList>
    </citation>
    <scope>NUCLEOTIDE SEQUENCE [LARGE SCALE GENOMIC DNA]</scope>
    <source>
        <strain evidence="14 15">F2A</strain>
    </source>
</reference>
<feature type="transmembrane region" description="Helical" evidence="12">
    <location>
        <begin position="383"/>
        <end position="406"/>
    </location>
</feature>
<sequence length="753" mass="80840">MTQQKLSNSHQIDLNIQGMSCAACVGRVERALKKVDGVTEATVNLATHKAHIILAKPLADDLLTTAVSKAGYEAQVIKENQSAIDDSKQVQQDINKLKFALLVAICLTVPVFLLEMGGHISTTVHHFVDNTIGQQNSWYTQWFLTTLVMLIPGFNFYKKGIPALLRLAPDMNSLVAVGTLAAYCYSVIATFIPQLLPIGTVHVYYEAAAVIITLILIGRLLEAKAKGRTSQAIKRLVQLQVSHARIYRASQLVEIPIEQVQPNDLIDILPGERIPVDGVVVEGNSYIDESMITGEPTPVKKQIDDPVVGSTVNQKGALTIKATKVGSDTVLAQIIRMVEQAQSSKLPIQAIIDKVTLWFVPTVMALAVITFIIWLFFAKETALSFALVNAVAVLIVACPCAMGLATPVSIMVGTGRAAEAGILIRKGEALQVLRDVQIVALDKTGTLTKGKPELTDFICIENYDKNTALSLLASLEAKSEHPIAEAIIQYVKQLNIPLLPVEDFTTITGQGLQATINQQFVKVGTAYFMQQQGIATGHFSENILQLAKQGKTPFYMAINDQLVAIAAVADPIKETTPNAIKSLHNLGLKVAMITGDNKHTAQAIAKQLGIDQVVAEVLPDGKVATIKALKQQGSLAFVGDGINDAPALAEANIGIAIGTGTDIAIEAADVVLMSGDLMGVVKAISLSKATIRNIYQNIFWAFAYNTALIPIAMGILYPFFGILFSPAIAAAAMALSSIFVLGNALRLKRISLS</sequence>
<evidence type="ECO:0000256" key="1">
    <source>
        <dbReference type="ARBA" id="ARBA00004127"/>
    </source>
</evidence>
<dbReference type="NCBIfam" id="TIGR01525">
    <property type="entry name" value="ATPase-IB_hvy"/>
    <property type="match status" value="1"/>
</dbReference>
<evidence type="ECO:0000256" key="12">
    <source>
        <dbReference type="RuleBase" id="RU362081"/>
    </source>
</evidence>
<feature type="transmembrane region" description="Helical" evidence="12">
    <location>
        <begin position="202"/>
        <end position="221"/>
    </location>
</feature>
<dbReference type="Pfam" id="PF00702">
    <property type="entry name" value="Hydrolase"/>
    <property type="match status" value="1"/>
</dbReference>
<keyword evidence="4 12" id="KW-0479">Metal-binding</keyword>
<evidence type="ECO:0000256" key="4">
    <source>
        <dbReference type="ARBA" id="ARBA00022723"/>
    </source>
</evidence>
<dbReference type="InterPro" id="IPR036163">
    <property type="entry name" value="HMA_dom_sf"/>
</dbReference>
<feature type="transmembrane region" description="Helical" evidence="12">
    <location>
        <begin position="698"/>
        <end position="717"/>
    </location>
</feature>
<keyword evidence="8 12" id="KW-1133">Transmembrane helix</keyword>
<dbReference type="InterPro" id="IPR059000">
    <property type="entry name" value="ATPase_P-type_domA"/>
</dbReference>
<dbReference type="NCBIfam" id="TIGR01494">
    <property type="entry name" value="ATPase_P-type"/>
    <property type="match status" value="1"/>
</dbReference>
<keyword evidence="3 12" id="KW-0812">Transmembrane</keyword>
<proteinExistence type="inferred from homology"/>
<evidence type="ECO:0000256" key="8">
    <source>
        <dbReference type="ARBA" id="ARBA00022989"/>
    </source>
</evidence>
<accession>A0A974NG86</accession>
<dbReference type="GO" id="GO:0005524">
    <property type="term" value="F:ATP binding"/>
    <property type="evidence" value="ECO:0007669"/>
    <property type="project" value="UniProtKB-UniRule"/>
</dbReference>
<keyword evidence="6 12" id="KW-0067">ATP-binding</keyword>
<dbReference type="PRINTS" id="PR00119">
    <property type="entry name" value="CATATPASE"/>
</dbReference>
<dbReference type="PROSITE" id="PS00154">
    <property type="entry name" value="ATPASE_E1_E2"/>
    <property type="match status" value="1"/>
</dbReference>
<dbReference type="KEGG" id="eaz:JHT90_02345"/>
<dbReference type="GO" id="GO:0043682">
    <property type="term" value="F:P-type divalent copper transporter activity"/>
    <property type="evidence" value="ECO:0007669"/>
    <property type="project" value="UniProtKB-EC"/>
</dbReference>
<dbReference type="InterPro" id="IPR008250">
    <property type="entry name" value="ATPase_P-typ_transduc_dom_A_sf"/>
</dbReference>
<dbReference type="InterPro" id="IPR017969">
    <property type="entry name" value="Heavy-metal-associated_CS"/>
</dbReference>
<dbReference type="NCBIfam" id="TIGR01511">
    <property type="entry name" value="ATPase-IB1_Cu"/>
    <property type="match status" value="1"/>
</dbReference>
<name>A0A974NG86_9GAMM</name>
<dbReference type="InterPro" id="IPR023299">
    <property type="entry name" value="ATPase_P-typ_cyto_dom_N"/>
</dbReference>
<comment type="subcellular location">
    <subcellularLocation>
        <location evidence="12">Cell membrane</location>
    </subcellularLocation>
    <subcellularLocation>
        <location evidence="1">Endomembrane system</location>
        <topology evidence="1">Multi-pass membrane protein</topology>
    </subcellularLocation>
</comment>
<dbReference type="Gene3D" id="3.40.50.1000">
    <property type="entry name" value="HAD superfamily/HAD-like"/>
    <property type="match status" value="1"/>
</dbReference>
<dbReference type="AlphaFoldDB" id="A0A974NG86"/>
<dbReference type="SFLD" id="SFLDS00003">
    <property type="entry name" value="Haloacid_Dehalogenase"/>
    <property type="match status" value="1"/>
</dbReference>
<dbReference type="RefSeq" id="WP_201093620.1">
    <property type="nucleotide sequence ID" value="NZ_CP067393.1"/>
</dbReference>
<dbReference type="SFLD" id="SFLDG00002">
    <property type="entry name" value="C1.7:_P-type_atpase_like"/>
    <property type="match status" value="1"/>
</dbReference>
<dbReference type="SFLD" id="SFLDF00027">
    <property type="entry name" value="p-type_atpase"/>
    <property type="match status" value="1"/>
</dbReference>
<keyword evidence="15" id="KW-1185">Reference proteome</keyword>
<evidence type="ECO:0000256" key="11">
    <source>
        <dbReference type="ARBA" id="ARBA00047424"/>
    </source>
</evidence>
<evidence type="ECO:0000256" key="3">
    <source>
        <dbReference type="ARBA" id="ARBA00022692"/>
    </source>
</evidence>
<feature type="transmembrane region" description="Helical" evidence="12">
    <location>
        <begin position="723"/>
        <end position="745"/>
    </location>
</feature>
<dbReference type="InterPro" id="IPR001757">
    <property type="entry name" value="P_typ_ATPase"/>
</dbReference>
<dbReference type="FunFam" id="2.70.150.10:FF:000002">
    <property type="entry name" value="Copper-transporting ATPase 1, putative"/>
    <property type="match status" value="1"/>
</dbReference>